<feature type="transmembrane region" description="Helical" evidence="6">
    <location>
        <begin position="186"/>
        <end position="205"/>
    </location>
</feature>
<evidence type="ECO:0000256" key="2">
    <source>
        <dbReference type="ARBA" id="ARBA00022475"/>
    </source>
</evidence>
<feature type="transmembrane region" description="Helical" evidence="6">
    <location>
        <begin position="7"/>
        <end position="24"/>
    </location>
</feature>
<name>A0ABP8HLD4_9BACT</name>
<feature type="transmembrane region" description="Helical" evidence="6">
    <location>
        <begin position="249"/>
        <end position="276"/>
    </location>
</feature>
<organism evidence="7 8">
    <name type="scientific">Flaviaesturariibacter amylovorans</name>
    <dbReference type="NCBI Taxonomy" id="1084520"/>
    <lineage>
        <taxon>Bacteria</taxon>
        <taxon>Pseudomonadati</taxon>
        <taxon>Bacteroidota</taxon>
        <taxon>Chitinophagia</taxon>
        <taxon>Chitinophagales</taxon>
        <taxon>Chitinophagaceae</taxon>
        <taxon>Flaviaestuariibacter</taxon>
    </lineage>
</organism>
<dbReference type="CDD" id="cd13964">
    <property type="entry name" value="PT_UbiA_1"/>
    <property type="match status" value="1"/>
</dbReference>
<reference evidence="8" key="1">
    <citation type="journal article" date="2019" name="Int. J. Syst. Evol. Microbiol.">
        <title>The Global Catalogue of Microorganisms (GCM) 10K type strain sequencing project: providing services to taxonomists for standard genome sequencing and annotation.</title>
        <authorList>
            <consortium name="The Broad Institute Genomics Platform"/>
            <consortium name="The Broad Institute Genome Sequencing Center for Infectious Disease"/>
            <person name="Wu L."/>
            <person name="Ma J."/>
        </authorList>
    </citation>
    <scope>NUCLEOTIDE SEQUENCE [LARGE SCALE GENOMIC DNA]</scope>
    <source>
        <strain evidence="8">JCM 17919</strain>
    </source>
</reference>
<keyword evidence="3 6" id="KW-0812">Transmembrane</keyword>
<dbReference type="Gene3D" id="1.10.357.140">
    <property type="entry name" value="UbiA prenyltransferase"/>
    <property type="match status" value="1"/>
</dbReference>
<dbReference type="InterPro" id="IPR000537">
    <property type="entry name" value="UbiA_prenyltransferase"/>
</dbReference>
<proteinExistence type="predicted"/>
<evidence type="ECO:0000256" key="3">
    <source>
        <dbReference type="ARBA" id="ARBA00022692"/>
    </source>
</evidence>
<evidence type="ECO:0000313" key="8">
    <source>
        <dbReference type="Proteomes" id="UP001501725"/>
    </source>
</evidence>
<keyword evidence="2" id="KW-1003">Cell membrane</keyword>
<sequence>MRPANIVTAISDILAGVAIAGYFGKLQPGGLQLAPVLLLALATIGLYGGGVVFNDVFDADLDKMERPERPIPSGLIARTNAAILGGLLLLMGIVAAYFVHRSFTPSAAIAVAIAIAALLYDKWGKHHYFLGPLNMGLCRGLNICLGMSILPAALGTHWVIGIIPVLYIAAITMISRGEVHGGRRSILRTAGIFYALVIGSILWIAYRNGTFLFALLFLAVFAAMIFWPLQKAVRNPVGPSIGKAVKAGVLALILMNAAWAAAFGTLSVALMILLLLPLSLWLAKAFAVT</sequence>
<feature type="transmembrane region" description="Helical" evidence="6">
    <location>
        <begin position="36"/>
        <end position="54"/>
    </location>
</feature>
<keyword evidence="5 6" id="KW-0472">Membrane</keyword>
<feature type="transmembrane region" description="Helical" evidence="6">
    <location>
        <begin position="156"/>
        <end position="174"/>
    </location>
</feature>
<dbReference type="InterPro" id="IPR050475">
    <property type="entry name" value="Prenyltransferase_related"/>
</dbReference>
<evidence type="ECO:0000313" key="7">
    <source>
        <dbReference type="EMBL" id="GAA4340941.1"/>
    </source>
</evidence>
<gene>
    <name evidence="7" type="ORF">GCM10023184_38990</name>
</gene>
<keyword evidence="8" id="KW-1185">Reference proteome</keyword>
<evidence type="ECO:0000256" key="4">
    <source>
        <dbReference type="ARBA" id="ARBA00022989"/>
    </source>
</evidence>
<dbReference type="NCBIfam" id="NF035940">
    <property type="entry name" value="prenyl_rel_EboC"/>
    <property type="match status" value="1"/>
</dbReference>
<feature type="transmembrane region" description="Helical" evidence="6">
    <location>
        <begin position="75"/>
        <end position="97"/>
    </location>
</feature>
<dbReference type="PANTHER" id="PTHR42723">
    <property type="entry name" value="CHLOROPHYLL SYNTHASE"/>
    <property type="match status" value="1"/>
</dbReference>
<feature type="transmembrane region" description="Helical" evidence="6">
    <location>
        <begin position="103"/>
        <end position="120"/>
    </location>
</feature>
<dbReference type="Pfam" id="PF01040">
    <property type="entry name" value="UbiA"/>
    <property type="match status" value="1"/>
</dbReference>
<dbReference type="Proteomes" id="UP001501725">
    <property type="component" value="Unassembled WGS sequence"/>
</dbReference>
<dbReference type="InterPro" id="IPR044878">
    <property type="entry name" value="UbiA_sf"/>
</dbReference>
<comment type="caution">
    <text evidence="7">The sequence shown here is derived from an EMBL/GenBank/DDBJ whole genome shotgun (WGS) entry which is preliminary data.</text>
</comment>
<comment type="subcellular location">
    <subcellularLocation>
        <location evidence="1">Membrane</location>
        <topology evidence="1">Multi-pass membrane protein</topology>
    </subcellularLocation>
</comment>
<feature type="transmembrane region" description="Helical" evidence="6">
    <location>
        <begin position="211"/>
        <end position="229"/>
    </location>
</feature>
<protein>
    <submittedName>
        <fullName evidence="7">UbiA family prenyltransferase</fullName>
    </submittedName>
</protein>
<dbReference type="EMBL" id="BAABGY010000014">
    <property type="protein sequence ID" value="GAA4340941.1"/>
    <property type="molecule type" value="Genomic_DNA"/>
</dbReference>
<evidence type="ECO:0000256" key="5">
    <source>
        <dbReference type="ARBA" id="ARBA00023136"/>
    </source>
</evidence>
<evidence type="ECO:0000256" key="6">
    <source>
        <dbReference type="SAM" id="Phobius"/>
    </source>
</evidence>
<accession>A0ABP8HLD4</accession>
<evidence type="ECO:0000256" key="1">
    <source>
        <dbReference type="ARBA" id="ARBA00004141"/>
    </source>
</evidence>
<keyword evidence="4 6" id="KW-1133">Transmembrane helix</keyword>
<dbReference type="PANTHER" id="PTHR42723:SF1">
    <property type="entry name" value="CHLOROPHYLL SYNTHASE, CHLOROPLASTIC"/>
    <property type="match status" value="1"/>
</dbReference>